<comment type="caution">
    <text evidence="1">The sequence shown here is derived from an EMBL/GenBank/DDBJ whole genome shotgun (WGS) entry which is preliminary data.</text>
</comment>
<dbReference type="EMBL" id="CM045770">
    <property type="protein sequence ID" value="KAI7992206.1"/>
    <property type="molecule type" value="Genomic_DNA"/>
</dbReference>
<keyword evidence="2" id="KW-1185">Reference proteome</keyword>
<organism evidence="1 2">
    <name type="scientific">Camellia lanceoleosa</name>
    <dbReference type="NCBI Taxonomy" id="1840588"/>
    <lineage>
        <taxon>Eukaryota</taxon>
        <taxon>Viridiplantae</taxon>
        <taxon>Streptophyta</taxon>
        <taxon>Embryophyta</taxon>
        <taxon>Tracheophyta</taxon>
        <taxon>Spermatophyta</taxon>
        <taxon>Magnoliopsida</taxon>
        <taxon>eudicotyledons</taxon>
        <taxon>Gunneridae</taxon>
        <taxon>Pentapetalae</taxon>
        <taxon>asterids</taxon>
        <taxon>Ericales</taxon>
        <taxon>Theaceae</taxon>
        <taxon>Camellia</taxon>
    </lineage>
</organism>
<gene>
    <name evidence="1" type="ORF">LOK49_LG12G01757</name>
</gene>
<name>A0ACC0FW65_9ERIC</name>
<accession>A0ACC0FW65</accession>
<sequence>MVSSIALAFLISLSKTPLFFGPSSKERPKAKEKKQMKGKKKQFPGIFLLSFVLSSSQFSSGCVVLMAAQGVIPANNETEIFSFKGITTNGAEEDGCSKVHRLHQSLAGNNLEVEGDDKTVEVAGKYDVPSGSMACRLKNNVELEVGGSWSHASEVEETKDLVGNSNEENTCVVESSLPEASLRQKHWSNLINHLGKETPIVEHNHDAQKAELFASSNDQVYLGEILLHVLVVSSVLVQAKNAIVSQEQETVDSIVTDKLQWPHRIVVPIGGIAVDTRYRISLEQPIMLIINKDAPQNGIKAQSVPQGPKLHTDSFDKNREMLNVACDQILSRDKDRYIFYLKGMVPLD</sequence>
<evidence type="ECO:0000313" key="1">
    <source>
        <dbReference type="EMBL" id="KAI7992206.1"/>
    </source>
</evidence>
<dbReference type="Proteomes" id="UP001060215">
    <property type="component" value="Chromosome 13"/>
</dbReference>
<protein>
    <submittedName>
        <fullName evidence="1">Uncharacterized protein</fullName>
    </submittedName>
</protein>
<evidence type="ECO:0000313" key="2">
    <source>
        <dbReference type="Proteomes" id="UP001060215"/>
    </source>
</evidence>
<proteinExistence type="predicted"/>
<reference evidence="1 2" key="1">
    <citation type="journal article" date="2022" name="Plant J.">
        <title>Chromosome-level genome of Camellia lanceoleosa provides a valuable resource for understanding genome evolution and self-incompatibility.</title>
        <authorList>
            <person name="Gong W."/>
            <person name="Xiao S."/>
            <person name="Wang L."/>
            <person name="Liao Z."/>
            <person name="Chang Y."/>
            <person name="Mo W."/>
            <person name="Hu G."/>
            <person name="Li W."/>
            <person name="Zhao G."/>
            <person name="Zhu H."/>
            <person name="Hu X."/>
            <person name="Ji K."/>
            <person name="Xiang X."/>
            <person name="Song Q."/>
            <person name="Yuan D."/>
            <person name="Jin S."/>
            <person name="Zhang L."/>
        </authorList>
    </citation>
    <scope>NUCLEOTIDE SEQUENCE [LARGE SCALE GENOMIC DNA]</scope>
    <source>
        <strain evidence="1">SQ_2022a</strain>
    </source>
</reference>